<dbReference type="RefSeq" id="WP_416205401.1">
    <property type="nucleotide sequence ID" value="NZ_JBBKTX010000006.1"/>
</dbReference>
<dbReference type="Proteomes" id="UP001620597">
    <property type="component" value="Unassembled WGS sequence"/>
</dbReference>
<sequence length="253" mass="28839">MTVAPYCQYLTVEQARQLRRWHQSMNAAPSELQEQNIMQAPSGQRARLCRSENLPALLMTDGFRRLWFTINPPVDTDIDEAPGSSDAVKSEVKPAPNELAQHSKPQTKRNYLDNHFAMLAWACVAGVLADVRTDVTPRTKTKDTAKGKSKSEENIDYRSLAAMAGSPVKNSERSLLSELRFQRLQTAESEEELLLLLRRLVKQLDRKAPLARLADDILCWFAEYHDRVPRDVEKRIALKWATEYYRAASSHSK</sequence>
<proteinExistence type="predicted"/>
<evidence type="ECO:0000313" key="3">
    <source>
        <dbReference type="Proteomes" id="UP001620597"/>
    </source>
</evidence>
<accession>A0ABW8NGI4</accession>
<organism evidence="2 3">
    <name type="scientific">Oceanobacter antarcticus</name>
    <dbReference type="NCBI Taxonomy" id="3133425"/>
    <lineage>
        <taxon>Bacteria</taxon>
        <taxon>Pseudomonadati</taxon>
        <taxon>Pseudomonadota</taxon>
        <taxon>Gammaproteobacteria</taxon>
        <taxon>Oceanospirillales</taxon>
        <taxon>Oceanospirillaceae</taxon>
        <taxon>Oceanobacter</taxon>
    </lineage>
</organism>
<reference evidence="2 3" key="1">
    <citation type="submission" date="2024-03" db="EMBL/GenBank/DDBJ databases">
        <title>High-quality draft genome sequence of Oceanobacter sp. wDCs-4.</title>
        <authorList>
            <person name="Dong C."/>
        </authorList>
    </citation>
    <scope>NUCLEOTIDE SEQUENCE [LARGE SCALE GENOMIC DNA]</scope>
    <source>
        <strain evidence="3">wDCs-4</strain>
    </source>
</reference>
<evidence type="ECO:0000256" key="1">
    <source>
        <dbReference type="SAM" id="MobiDB-lite"/>
    </source>
</evidence>
<dbReference type="NCBIfam" id="TIGR02548">
    <property type="entry name" value="casB_cse2"/>
    <property type="match status" value="1"/>
</dbReference>
<evidence type="ECO:0000313" key="2">
    <source>
        <dbReference type="EMBL" id="MFK4752067.1"/>
    </source>
</evidence>
<gene>
    <name evidence="2" type="primary">casB</name>
    <name evidence="2" type="synonym">cse2</name>
    <name evidence="2" type="ORF">WG929_06570</name>
</gene>
<keyword evidence="3" id="KW-1185">Reference proteome</keyword>
<dbReference type="EMBL" id="JBBKTX010000006">
    <property type="protein sequence ID" value="MFK4752067.1"/>
    <property type="molecule type" value="Genomic_DNA"/>
</dbReference>
<dbReference type="Gene3D" id="1.10.520.40">
    <property type="entry name" value="CRISPR-associated protein Cse2"/>
    <property type="match status" value="1"/>
</dbReference>
<dbReference type="InterPro" id="IPR038287">
    <property type="entry name" value="Cse2_sf"/>
</dbReference>
<comment type="caution">
    <text evidence="2">The sequence shown here is derived from an EMBL/GenBank/DDBJ whole genome shotgun (WGS) entry which is preliminary data.</text>
</comment>
<protein>
    <submittedName>
        <fullName evidence="2">Type I-E CRISPR-associated protein Cse2/CasB</fullName>
    </submittedName>
</protein>
<name>A0ABW8NGI4_9GAMM</name>
<dbReference type="InterPro" id="IPR013382">
    <property type="entry name" value="CRISPR-assoc_prot_Cse2"/>
</dbReference>
<dbReference type="Pfam" id="PF09485">
    <property type="entry name" value="CRISPR_Cse2"/>
    <property type="match status" value="1"/>
</dbReference>
<feature type="region of interest" description="Disordered" evidence="1">
    <location>
        <begin position="78"/>
        <end position="104"/>
    </location>
</feature>